<keyword evidence="5" id="KW-0274">FAD</keyword>
<dbReference type="AlphaFoldDB" id="A0AAD6JKX5"/>
<dbReference type="GO" id="GO:0009851">
    <property type="term" value="P:auxin biosynthetic process"/>
    <property type="evidence" value="ECO:0007669"/>
    <property type="project" value="UniProtKB-KW"/>
</dbReference>
<name>A0AAD6JKX5_9ROSI</name>
<evidence type="ECO:0000256" key="6">
    <source>
        <dbReference type="ARBA" id="ARBA00022857"/>
    </source>
</evidence>
<evidence type="ECO:0000256" key="3">
    <source>
        <dbReference type="ARBA" id="ARBA00009183"/>
    </source>
</evidence>
<dbReference type="SUPFAM" id="SSF51905">
    <property type="entry name" value="FAD/NAD(P)-binding domain"/>
    <property type="match status" value="2"/>
</dbReference>
<evidence type="ECO:0000256" key="8">
    <source>
        <dbReference type="ARBA" id="ARBA00023070"/>
    </source>
</evidence>
<dbReference type="PANTHER" id="PTHR43539">
    <property type="entry name" value="FLAVIN-BINDING MONOOXYGENASE-LIKE PROTEIN (AFU_ORTHOLOGUE AFUA_4G09220)"/>
    <property type="match status" value="1"/>
</dbReference>
<dbReference type="GO" id="GO:0005789">
    <property type="term" value="C:endoplasmic reticulum membrane"/>
    <property type="evidence" value="ECO:0007669"/>
    <property type="project" value="TreeGrafter"/>
</dbReference>
<dbReference type="Gene3D" id="3.50.50.60">
    <property type="entry name" value="FAD/NAD(P)-binding domain"/>
    <property type="match status" value="1"/>
</dbReference>
<evidence type="ECO:0000256" key="2">
    <source>
        <dbReference type="ARBA" id="ARBA00004814"/>
    </source>
</evidence>
<proteinExistence type="inferred from homology"/>
<evidence type="ECO:0000256" key="1">
    <source>
        <dbReference type="ARBA" id="ARBA00001974"/>
    </source>
</evidence>
<dbReference type="Pfam" id="PF13738">
    <property type="entry name" value="Pyr_redox_3"/>
    <property type="match status" value="1"/>
</dbReference>
<dbReference type="InterPro" id="IPR050982">
    <property type="entry name" value="Auxin_biosynth/cation_transpt"/>
</dbReference>
<comment type="similarity">
    <text evidence="3">Belongs to the FMO family.</text>
</comment>
<keyword evidence="12" id="KW-1185">Reference proteome</keyword>
<evidence type="ECO:0000256" key="9">
    <source>
        <dbReference type="ARBA" id="ARBA00039148"/>
    </source>
</evidence>
<comment type="pathway">
    <text evidence="2">Plant hormone metabolism; auxin biosynthesis.</text>
</comment>
<dbReference type="PIRSF" id="PIRSF000332">
    <property type="entry name" value="FMO"/>
    <property type="match status" value="1"/>
</dbReference>
<evidence type="ECO:0000313" key="12">
    <source>
        <dbReference type="Proteomes" id="UP001162972"/>
    </source>
</evidence>
<dbReference type="InterPro" id="IPR036188">
    <property type="entry name" value="FAD/NAD-bd_sf"/>
</dbReference>
<keyword evidence="7" id="KW-0560">Oxidoreductase</keyword>
<dbReference type="EC" id="1.14.13.168" evidence="9"/>
<sequence length="294" mass="32875">MDNCKEHEKQGFNQARFVKVLGPIIVGAGPSGLAVAACLSQQGVPSLVLEKNDCIASLWQQKTYDRLKLHLPKQFCELPLLGFPGDFPKYPTKGQFISYMESYASHFRIHPKFNQSVKTTEFDHIKGVWRVQTEELEYHSRWLIVATGENAEPVIPDIAGYEKFRGTILHTSEYKSGSKFKNQRVLVIGCGNSGMEVSLDLCRHNAIPHMVVRNTVHVLPREMFGMSTFGIAMTPVLDVGALSQIKSGKIKVMEGVKEITRSGVKFMDGQEKKFESIILATGYKSNVPTWLKGV</sequence>
<gene>
    <name evidence="11" type="ORF">OIU84_009925</name>
</gene>
<dbReference type="InterPro" id="IPR000960">
    <property type="entry name" value="Flavin_mOase"/>
</dbReference>
<dbReference type="PANTHER" id="PTHR43539:SF78">
    <property type="entry name" value="FLAVIN-CONTAINING MONOOXYGENASE"/>
    <property type="match status" value="1"/>
</dbReference>
<keyword evidence="8" id="KW-0073">Auxin biosynthesis</keyword>
<comment type="caution">
    <text evidence="11">The sequence shown here is derived from an EMBL/GenBank/DDBJ whole genome shotgun (WGS) entry which is preliminary data.</text>
</comment>
<dbReference type="PRINTS" id="PR00469">
    <property type="entry name" value="PNDRDTASEII"/>
</dbReference>
<dbReference type="GO" id="GO:0103075">
    <property type="term" value="F:indole-3-pyruvate monooxygenase activity"/>
    <property type="evidence" value="ECO:0007669"/>
    <property type="project" value="UniProtKB-EC"/>
</dbReference>
<evidence type="ECO:0000256" key="5">
    <source>
        <dbReference type="ARBA" id="ARBA00022827"/>
    </source>
</evidence>
<keyword evidence="6" id="KW-0521">NADP</keyword>
<dbReference type="GO" id="GO:0050660">
    <property type="term" value="F:flavin adenine dinucleotide binding"/>
    <property type="evidence" value="ECO:0007669"/>
    <property type="project" value="InterPro"/>
</dbReference>
<dbReference type="PRINTS" id="PR00368">
    <property type="entry name" value="FADPNR"/>
</dbReference>
<dbReference type="EMBL" id="JAPFFJ010000016">
    <property type="protein sequence ID" value="KAJ6406297.1"/>
    <property type="molecule type" value="Genomic_DNA"/>
</dbReference>
<protein>
    <recommendedName>
        <fullName evidence="9">indole-3-pyruvate monooxygenase</fullName>
        <ecNumber evidence="9">1.14.13.168</ecNumber>
    </recommendedName>
</protein>
<accession>A0AAD6JKX5</accession>
<evidence type="ECO:0000313" key="11">
    <source>
        <dbReference type="EMBL" id="KAJ6406297.1"/>
    </source>
</evidence>
<reference evidence="11 12" key="1">
    <citation type="journal article" date="2023" name="Int. J. Mol. Sci.">
        <title>De Novo Assembly and Annotation of 11 Diverse Shrub Willow (Salix) Genomes Reveals Novel Gene Organization in Sex-Linked Regions.</title>
        <authorList>
            <person name="Hyden B."/>
            <person name="Feng K."/>
            <person name="Yates T.B."/>
            <person name="Jawdy S."/>
            <person name="Cereghino C."/>
            <person name="Smart L.B."/>
            <person name="Muchero W."/>
        </authorList>
    </citation>
    <scope>NUCLEOTIDE SEQUENCE [LARGE SCALE GENOMIC DNA]</scope>
    <source>
        <tissue evidence="11">Shoot tip</tissue>
    </source>
</reference>
<dbReference type="Proteomes" id="UP001162972">
    <property type="component" value="Chromosome 6"/>
</dbReference>
<organism evidence="11 12">
    <name type="scientific">Salix udensis</name>
    <dbReference type="NCBI Taxonomy" id="889485"/>
    <lineage>
        <taxon>Eukaryota</taxon>
        <taxon>Viridiplantae</taxon>
        <taxon>Streptophyta</taxon>
        <taxon>Embryophyta</taxon>
        <taxon>Tracheophyta</taxon>
        <taxon>Spermatophyta</taxon>
        <taxon>Magnoliopsida</taxon>
        <taxon>eudicotyledons</taxon>
        <taxon>Gunneridae</taxon>
        <taxon>Pentapetalae</taxon>
        <taxon>rosids</taxon>
        <taxon>fabids</taxon>
        <taxon>Malpighiales</taxon>
        <taxon>Salicaceae</taxon>
        <taxon>Saliceae</taxon>
        <taxon>Salix</taxon>
    </lineage>
</organism>
<comment type="cofactor">
    <cofactor evidence="1">
        <name>FAD</name>
        <dbReference type="ChEBI" id="CHEBI:57692"/>
    </cofactor>
</comment>
<dbReference type="GO" id="GO:0050661">
    <property type="term" value="F:NADP binding"/>
    <property type="evidence" value="ECO:0007669"/>
    <property type="project" value="InterPro"/>
</dbReference>
<evidence type="ECO:0000256" key="7">
    <source>
        <dbReference type="ARBA" id="ARBA00023002"/>
    </source>
</evidence>
<evidence type="ECO:0000256" key="4">
    <source>
        <dbReference type="ARBA" id="ARBA00022630"/>
    </source>
</evidence>
<evidence type="ECO:0000256" key="10">
    <source>
        <dbReference type="ARBA" id="ARBA00047707"/>
    </source>
</evidence>
<keyword evidence="4" id="KW-0285">Flavoprotein</keyword>
<comment type="catalytic activity">
    <reaction evidence="10">
        <text>indole-3-pyruvate + NADPH + O2 + H(+) = (indol-3-yl)acetate + CO2 + NADP(+) + H2O</text>
        <dbReference type="Rhea" id="RHEA:34331"/>
        <dbReference type="ChEBI" id="CHEBI:15377"/>
        <dbReference type="ChEBI" id="CHEBI:15378"/>
        <dbReference type="ChEBI" id="CHEBI:15379"/>
        <dbReference type="ChEBI" id="CHEBI:16526"/>
        <dbReference type="ChEBI" id="CHEBI:17640"/>
        <dbReference type="ChEBI" id="CHEBI:30854"/>
        <dbReference type="ChEBI" id="CHEBI:57783"/>
        <dbReference type="ChEBI" id="CHEBI:58349"/>
        <dbReference type="EC" id="1.14.13.168"/>
    </reaction>
</comment>